<dbReference type="GO" id="GO:0071025">
    <property type="term" value="P:RNA surveillance"/>
    <property type="evidence" value="ECO:0007669"/>
    <property type="project" value="InterPro"/>
</dbReference>
<keyword evidence="5 9" id="KW-0540">Nuclease</keyword>
<organism evidence="11 12">
    <name type="scientific">Candidatus Naiadarchaeum limnaeum</name>
    <dbReference type="NCBI Taxonomy" id="2756139"/>
    <lineage>
        <taxon>Archaea</taxon>
        <taxon>Candidatus Undinarchaeota</taxon>
        <taxon>Candidatus Undinarchaeia</taxon>
        <taxon>Candidatus Naiadarchaeales</taxon>
        <taxon>Candidatus Naiadarchaeaceae</taxon>
        <taxon>Candidatus Naiadarchaeum</taxon>
    </lineage>
</organism>
<dbReference type="Proteomes" id="UP000646946">
    <property type="component" value="Unassembled WGS sequence"/>
</dbReference>
<comment type="subunit">
    <text evidence="9">Monomer.</text>
</comment>
<dbReference type="PANTHER" id="PTHR10853">
    <property type="entry name" value="PELOTA"/>
    <property type="match status" value="1"/>
</dbReference>
<dbReference type="Pfam" id="PF26356">
    <property type="entry name" value="Pelota_N"/>
    <property type="match status" value="1"/>
</dbReference>
<dbReference type="EMBL" id="DVAB01000004">
    <property type="protein sequence ID" value="HIJ99949.1"/>
    <property type="molecule type" value="Genomic_DNA"/>
</dbReference>
<dbReference type="EC" id="3.1.-.-" evidence="9"/>
<dbReference type="SUPFAM" id="SSF159065">
    <property type="entry name" value="Dom34/Pelota N-terminal domain-like"/>
    <property type="match status" value="1"/>
</dbReference>
<dbReference type="AlphaFoldDB" id="A0A832UUI6"/>
<dbReference type="InterPro" id="IPR005141">
    <property type="entry name" value="eRF1_2"/>
</dbReference>
<comment type="similarity">
    <text evidence="3 9">Belongs to the eukaryotic release factor 1 family. Pelota subfamily.</text>
</comment>
<dbReference type="InterPro" id="IPR005142">
    <property type="entry name" value="eRF1_3"/>
</dbReference>
<dbReference type="GO" id="GO:0004519">
    <property type="term" value="F:endonuclease activity"/>
    <property type="evidence" value="ECO:0007669"/>
    <property type="project" value="UniProtKB-UniRule"/>
</dbReference>
<dbReference type="InterPro" id="IPR029064">
    <property type="entry name" value="Ribosomal_eL30-like_sf"/>
</dbReference>
<dbReference type="GO" id="GO:0032790">
    <property type="term" value="P:ribosome disassembly"/>
    <property type="evidence" value="ECO:0007669"/>
    <property type="project" value="TreeGrafter"/>
</dbReference>
<dbReference type="GO" id="GO:0070481">
    <property type="term" value="P:nuclear-transcribed mRNA catabolic process, non-stop decay"/>
    <property type="evidence" value="ECO:0007669"/>
    <property type="project" value="InterPro"/>
</dbReference>
<keyword evidence="8 9" id="KW-0378">Hydrolase</keyword>
<dbReference type="NCBIfam" id="TIGR00111">
    <property type="entry name" value="pelota"/>
    <property type="match status" value="1"/>
</dbReference>
<dbReference type="HAMAP" id="MF_01853">
    <property type="entry name" value="PelO"/>
    <property type="match status" value="1"/>
</dbReference>
<comment type="subcellular location">
    <subcellularLocation>
        <location evidence="2 9">Cytoplasm</location>
    </subcellularLocation>
</comment>
<dbReference type="InterPro" id="IPR004405">
    <property type="entry name" value="TF_pelota"/>
</dbReference>
<evidence type="ECO:0000256" key="4">
    <source>
        <dbReference type="ARBA" id="ARBA00022490"/>
    </source>
</evidence>
<keyword evidence="4 9" id="KW-0963">Cytoplasm</keyword>
<evidence type="ECO:0000256" key="8">
    <source>
        <dbReference type="ARBA" id="ARBA00022801"/>
    </source>
</evidence>
<evidence type="ECO:0000256" key="3">
    <source>
        <dbReference type="ARBA" id="ARBA00009504"/>
    </source>
</evidence>
<evidence type="ECO:0000256" key="1">
    <source>
        <dbReference type="ARBA" id="ARBA00001968"/>
    </source>
</evidence>
<comment type="function">
    <text evidence="9">May function in recognizing stalled ribosomes, interact with stem-loop structures in stalled mRNA molecules, and effect endonucleolytic cleavage of the mRNA. May play a role in the release non-functional ribosomes and degradation of damaged mRNAs. Has endoribonuclease activity.</text>
</comment>
<dbReference type="GO" id="GO:0005737">
    <property type="term" value="C:cytoplasm"/>
    <property type="evidence" value="ECO:0007669"/>
    <property type="project" value="UniProtKB-SubCell"/>
</dbReference>
<dbReference type="SMART" id="SM01194">
    <property type="entry name" value="eRF1_1"/>
    <property type="match status" value="1"/>
</dbReference>
<evidence type="ECO:0000313" key="12">
    <source>
        <dbReference type="Proteomes" id="UP000646946"/>
    </source>
</evidence>
<evidence type="ECO:0000256" key="5">
    <source>
        <dbReference type="ARBA" id="ARBA00022722"/>
    </source>
</evidence>
<dbReference type="InterPro" id="IPR023521">
    <property type="entry name" value="Pelota_arc"/>
</dbReference>
<name>A0A832UUI6_9ARCH</name>
<keyword evidence="7 9" id="KW-0255">Endonuclease</keyword>
<dbReference type="Pfam" id="PF03465">
    <property type="entry name" value="eRF1_3"/>
    <property type="match status" value="1"/>
</dbReference>
<feature type="domain" description="eRF1/Pelota-like N-terminal" evidence="10">
    <location>
        <begin position="1"/>
        <end position="128"/>
    </location>
</feature>
<comment type="caution">
    <text evidence="11">The sequence shown here is derived from an EMBL/GenBank/DDBJ whole genome shotgun (WGS) entry which is preliminary data.</text>
</comment>
<dbReference type="Pfam" id="PF03464">
    <property type="entry name" value="eRF1_2"/>
    <property type="match status" value="1"/>
</dbReference>
<dbReference type="GO" id="GO:0070651">
    <property type="term" value="P:nonfunctional rRNA decay"/>
    <property type="evidence" value="ECO:0007669"/>
    <property type="project" value="TreeGrafter"/>
</dbReference>
<dbReference type="Gene3D" id="3.30.1330.30">
    <property type="match status" value="1"/>
</dbReference>
<dbReference type="GO" id="GO:0070966">
    <property type="term" value="P:nuclear-transcribed mRNA catabolic process, no-go decay"/>
    <property type="evidence" value="ECO:0007669"/>
    <property type="project" value="InterPro"/>
</dbReference>
<dbReference type="SUPFAM" id="SSF55315">
    <property type="entry name" value="L30e-like"/>
    <property type="match status" value="1"/>
</dbReference>
<dbReference type="InterPro" id="IPR005140">
    <property type="entry name" value="eRF1_Pelota-like_N"/>
</dbReference>
<dbReference type="Gene3D" id="2.30.30.870">
    <property type="entry name" value="Pelota, domain A"/>
    <property type="match status" value="1"/>
</dbReference>
<evidence type="ECO:0000313" key="11">
    <source>
        <dbReference type="EMBL" id="HIJ99949.1"/>
    </source>
</evidence>
<evidence type="ECO:0000256" key="7">
    <source>
        <dbReference type="ARBA" id="ARBA00022759"/>
    </source>
</evidence>
<protein>
    <recommendedName>
        <fullName evidence="9">Protein pelota homolog</fullName>
        <ecNumber evidence="9">3.1.-.-</ecNumber>
    </recommendedName>
</protein>
<evidence type="ECO:0000256" key="9">
    <source>
        <dbReference type="HAMAP-Rule" id="MF_01853"/>
    </source>
</evidence>
<evidence type="ECO:0000256" key="2">
    <source>
        <dbReference type="ARBA" id="ARBA00004496"/>
    </source>
</evidence>
<evidence type="ECO:0000256" key="6">
    <source>
        <dbReference type="ARBA" id="ARBA00022723"/>
    </source>
</evidence>
<dbReference type="GO" id="GO:0016787">
    <property type="term" value="F:hydrolase activity"/>
    <property type="evidence" value="ECO:0007669"/>
    <property type="project" value="UniProtKB-KW"/>
</dbReference>
<comment type="cofactor">
    <cofactor evidence="1 9">
        <name>a divalent metal cation</name>
        <dbReference type="ChEBI" id="CHEBI:60240"/>
    </cofactor>
</comment>
<keyword evidence="6 9" id="KW-0479">Metal-binding</keyword>
<proteinExistence type="inferred from homology"/>
<sequence>MKIIKKDLKKGRIVFRLEVADDLYYLADILNKDDRVISRTKRRIDYRQGIERAERLAKEAVTLEIQVETVEFDRTIDRLRVTGRIYQGPETVATGDFHTLNLRPGMVLTVTKDIWTTADLIKVEDASKAIKAKILLLAIEDGLCSFGLLREYGVKLSGTISKTLSGKKEPEKKRAEEISFFEDLLDAIENEAEGLDRIVIAGPAFYKDNFYKYFKEKKSELAVKAVIENVSTGGERGLQEIIKRGIIERIIKEWKVQQEVKKLTEFFEEFSKNLGLAVYGLKNVEYAMNLGAIKTLLISNSTLKKSKIEKNKQIDELLKNIYDMRGEILIVSNEHDLGKQLEGIGGLAALLRFRVEIVG</sequence>
<evidence type="ECO:0000259" key="10">
    <source>
        <dbReference type="SMART" id="SM01194"/>
    </source>
</evidence>
<dbReference type="InterPro" id="IPR038069">
    <property type="entry name" value="Pelota/DOM34_N"/>
</dbReference>
<dbReference type="GO" id="GO:0046872">
    <property type="term" value="F:metal ion binding"/>
    <property type="evidence" value="ECO:0007669"/>
    <property type="project" value="UniProtKB-UniRule"/>
</dbReference>
<reference evidence="11 12" key="1">
    <citation type="journal article" name="Nat. Commun.">
        <title>Undinarchaeota illuminate DPANN phylogeny and the impact of gene transfer on archaeal evolution.</title>
        <authorList>
            <person name="Dombrowski N."/>
            <person name="Williams T.A."/>
            <person name="Sun J."/>
            <person name="Woodcroft B.J."/>
            <person name="Lee J.H."/>
            <person name="Minh B.Q."/>
            <person name="Rinke C."/>
            <person name="Spang A."/>
        </authorList>
    </citation>
    <scope>NUCLEOTIDE SEQUENCE [LARGE SCALE GENOMIC DNA]</scope>
    <source>
        <strain evidence="11">MAG_bin1129</strain>
    </source>
</reference>
<dbReference type="Gene3D" id="3.30.420.60">
    <property type="entry name" value="eRF1 domain 2"/>
    <property type="match status" value="1"/>
</dbReference>
<dbReference type="PANTHER" id="PTHR10853:SF0">
    <property type="entry name" value="PROTEIN PELOTA HOMOLOG"/>
    <property type="match status" value="1"/>
</dbReference>
<comment type="domain">
    <text evidence="9">The N-terminal domain has the RNA-binding Sm fold. It harbors the endoribonuclease activity.</text>
</comment>
<dbReference type="InterPro" id="IPR058547">
    <property type="entry name" value="Pelota_N"/>
</dbReference>
<gene>
    <name evidence="9" type="primary">pelA</name>
    <name evidence="11" type="ORF">H1016_00235</name>
</gene>
<accession>A0A832UUI6</accession>
<keyword evidence="12" id="KW-1185">Reference proteome</keyword>
<dbReference type="InterPro" id="IPR042226">
    <property type="entry name" value="eFR1_2_sf"/>
</dbReference>
<dbReference type="SUPFAM" id="SSF53137">
    <property type="entry name" value="Translational machinery components"/>
    <property type="match status" value="1"/>
</dbReference>